<dbReference type="PANTHER" id="PTHR38436:SF1">
    <property type="entry name" value="ESTER CYCLASE"/>
    <property type="match status" value="1"/>
</dbReference>
<dbReference type="Gene3D" id="3.10.450.50">
    <property type="match status" value="1"/>
</dbReference>
<dbReference type="EMBL" id="VTUX01000010">
    <property type="protein sequence ID" value="KAA1188430.1"/>
    <property type="molecule type" value="Genomic_DNA"/>
</dbReference>
<dbReference type="InterPro" id="IPR032710">
    <property type="entry name" value="NTF2-like_dom_sf"/>
</dbReference>
<dbReference type="Pfam" id="PF07366">
    <property type="entry name" value="SnoaL"/>
    <property type="match status" value="1"/>
</dbReference>
<comment type="caution">
    <text evidence="1">The sequence shown here is derived from an EMBL/GenBank/DDBJ whole genome shotgun (WGS) entry which is preliminary data.</text>
</comment>
<dbReference type="InterPro" id="IPR009959">
    <property type="entry name" value="Cyclase_SnoaL-like"/>
</dbReference>
<accession>A0A5B0WMZ4</accession>
<protein>
    <submittedName>
        <fullName evidence="1">Ester cyclase</fullName>
    </submittedName>
</protein>
<sequence>MQHAVSERFSRAIALGLGVLLLALLPYANAAGEDRELAALRAQANTESANKELVRRWLSELWDQARFEVADELLAEKFTRHSEGYPAQGPDAYVAIIKSCHDAFPDTRITMVAEPIAEGDRVFVRWRWTGTHEHPFRGVAPTSRKIDVLGEDVIRIQDGRITDVWPLFDPLRLMFQLGALQQVAGDKLKQ</sequence>
<evidence type="ECO:0000313" key="2">
    <source>
        <dbReference type="Proteomes" id="UP000323708"/>
    </source>
</evidence>
<keyword evidence="2" id="KW-1185">Reference proteome</keyword>
<evidence type="ECO:0000313" key="1">
    <source>
        <dbReference type="EMBL" id="KAA1188430.1"/>
    </source>
</evidence>
<gene>
    <name evidence="1" type="ORF">F0M18_18210</name>
</gene>
<reference evidence="1 2" key="1">
    <citation type="submission" date="2019-09" db="EMBL/GenBank/DDBJ databases">
        <authorList>
            <person name="Chen X.-Y."/>
        </authorList>
    </citation>
    <scope>NUCLEOTIDE SEQUENCE [LARGE SCALE GENOMIC DNA]</scope>
    <source>
        <strain evidence="1 2">NY5</strain>
    </source>
</reference>
<organism evidence="1 2">
    <name type="scientific">Pseudohalioglobus sediminis</name>
    <dbReference type="NCBI Taxonomy" id="2606449"/>
    <lineage>
        <taxon>Bacteria</taxon>
        <taxon>Pseudomonadati</taxon>
        <taxon>Pseudomonadota</taxon>
        <taxon>Gammaproteobacteria</taxon>
        <taxon>Cellvibrionales</taxon>
        <taxon>Halieaceae</taxon>
        <taxon>Pseudohalioglobus</taxon>
    </lineage>
</organism>
<dbReference type="PANTHER" id="PTHR38436">
    <property type="entry name" value="POLYKETIDE CYCLASE SNOAL-LIKE DOMAIN"/>
    <property type="match status" value="1"/>
</dbReference>
<dbReference type="Proteomes" id="UP000323708">
    <property type="component" value="Unassembled WGS sequence"/>
</dbReference>
<dbReference type="AlphaFoldDB" id="A0A5B0WMZ4"/>
<dbReference type="RefSeq" id="WP_149612895.1">
    <property type="nucleotide sequence ID" value="NZ_VTUX01000010.1"/>
</dbReference>
<dbReference type="GO" id="GO:0030638">
    <property type="term" value="P:polyketide metabolic process"/>
    <property type="evidence" value="ECO:0007669"/>
    <property type="project" value="InterPro"/>
</dbReference>
<dbReference type="SUPFAM" id="SSF54427">
    <property type="entry name" value="NTF2-like"/>
    <property type="match status" value="1"/>
</dbReference>
<proteinExistence type="predicted"/>
<name>A0A5B0WMZ4_9GAMM</name>